<dbReference type="SUPFAM" id="SSF109604">
    <property type="entry name" value="HD-domain/PDEase-like"/>
    <property type="match status" value="1"/>
</dbReference>
<reference evidence="2 3" key="1">
    <citation type="submission" date="2019-03" db="EMBL/GenBank/DDBJ databases">
        <title>Genomic Encyclopedia of Type Strains, Phase IV (KMG-IV): sequencing the most valuable type-strain genomes for metagenomic binning, comparative biology and taxonomic classification.</title>
        <authorList>
            <person name="Goeker M."/>
        </authorList>
    </citation>
    <scope>NUCLEOTIDE SEQUENCE [LARGE SCALE GENOMIC DNA]</scope>
    <source>
        <strain evidence="2 3">DSM 28679</strain>
    </source>
</reference>
<evidence type="ECO:0000313" key="3">
    <source>
        <dbReference type="Proteomes" id="UP000294575"/>
    </source>
</evidence>
<protein>
    <submittedName>
        <fullName evidence="2">HD-like signal output (HDOD) protein</fullName>
    </submittedName>
</protein>
<proteinExistence type="predicted"/>
<sequence length="288" mass="31749">MAASAPSLPEQLLKSIEQNRIPPCPAILQQVVTETRKTEPDLRALAVIISADAGVAASLLKTVNSPFYGLPDKAHTVQQAISLLGIRATANAVASITLQRALPTPPQLDRFWDSSMKIARLSGWLAQQLQARVNIAADLAYTFSLFRDAGIPIMLSRFPDYHATLQEANTCLLRGFTEIEEERHSTSHALIGYLLTQSWWLASDTCKAVRHHHDCTLIATDNRVLSVESGNLIMLAQLAEYLLQQTSGQCHTREWDKMGEAICTRLGLDDTALQELLEQARDLPLGDD</sequence>
<dbReference type="PANTHER" id="PTHR33525:SF6">
    <property type="entry name" value="HDOD DOMAIN-CONTAINING PROTEIN"/>
    <property type="match status" value="1"/>
</dbReference>
<dbReference type="PANTHER" id="PTHR33525">
    <property type="match status" value="1"/>
</dbReference>
<dbReference type="InterPro" id="IPR013976">
    <property type="entry name" value="HDOD"/>
</dbReference>
<organism evidence="2 3">
    <name type="scientific">Thiopseudomonas denitrificans</name>
    <dbReference type="NCBI Taxonomy" id="1501432"/>
    <lineage>
        <taxon>Bacteria</taxon>
        <taxon>Pseudomonadati</taxon>
        <taxon>Pseudomonadota</taxon>
        <taxon>Gammaproteobacteria</taxon>
        <taxon>Pseudomonadales</taxon>
        <taxon>Pseudomonadaceae</taxon>
        <taxon>Thiopseudomonas</taxon>
    </lineage>
</organism>
<dbReference type="Gene3D" id="1.10.3210.10">
    <property type="entry name" value="Hypothetical protein af1432"/>
    <property type="match status" value="1"/>
</dbReference>
<evidence type="ECO:0000313" key="2">
    <source>
        <dbReference type="EMBL" id="TDQ36833.1"/>
    </source>
</evidence>
<dbReference type="RefSeq" id="WP_101497609.1">
    <property type="nucleotide sequence ID" value="NZ_LNJZ01000009.1"/>
</dbReference>
<dbReference type="OrthoDB" id="9784953at2"/>
<dbReference type="Proteomes" id="UP000294575">
    <property type="component" value="Unassembled WGS sequence"/>
</dbReference>
<dbReference type="Pfam" id="PF08668">
    <property type="entry name" value="HDOD"/>
    <property type="match status" value="1"/>
</dbReference>
<accession>A0A4R6TX18</accession>
<feature type="domain" description="HDOD" evidence="1">
    <location>
        <begin position="21"/>
        <end position="215"/>
    </location>
</feature>
<dbReference type="InterPro" id="IPR052340">
    <property type="entry name" value="RNase_Y/CdgJ"/>
</dbReference>
<gene>
    <name evidence="2" type="ORF">DFQ45_11048</name>
</gene>
<dbReference type="PROSITE" id="PS51833">
    <property type="entry name" value="HDOD"/>
    <property type="match status" value="1"/>
</dbReference>
<keyword evidence="3" id="KW-1185">Reference proteome</keyword>
<name>A0A4R6TX18_9GAMM</name>
<comment type="caution">
    <text evidence="2">The sequence shown here is derived from an EMBL/GenBank/DDBJ whole genome shotgun (WGS) entry which is preliminary data.</text>
</comment>
<evidence type="ECO:0000259" key="1">
    <source>
        <dbReference type="PROSITE" id="PS51833"/>
    </source>
</evidence>
<dbReference type="EMBL" id="SNYK01000010">
    <property type="protein sequence ID" value="TDQ36833.1"/>
    <property type="molecule type" value="Genomic_DNA"/>
</dbReference>
<dbReference type="AlphaFoldDB" id="A0A4R6TX18"/>